<name>A0A6G8Q4J0_9ACTN</name>
<evidence type="ECO:0000256" key="1">
    <source>
        <dbReference type="SAM" id="SignalP"/>
    </source>
</evidence>
<gene>
    <name evidence="3" type="ORF">GBA63_01150</name>
</gene>
<dbReference type="EMBL" id="CP045119">
    <property type="protein sequence ID" value="QIN81385.1"/>
    <property type="molecule type" value="Genomic_DNA"/>
</dbReference>
<feature type="chain" id="PRO_5026105708" description="GH29D-like beta-sandwich domain-containing protein" evidence="1">
    <location>
        <begin position="38"/>
        <end position="462"/>
    </location>
</feature>
<keyword evidence="4" id="KW-1185">Reference proteome</keyword>
<evidence type="ECO:0000313" key="4">
    <source>
        <dbReference type="Proteomes" id="UP000501452"/>
    </source>
</evidence>
<feature type="signal peptide" evidence="1">
    <location>
        <begin position="1"/>
        <end position="37"/>
    </location>
</feature>
<keyword evidence="1" id="KW-0732">Signal</keyword>
<dbReference type="Pfam" id="PF13290">
    <property type="entry name" value="CHB_HEX_C_1"/>
    <property type="match status" value="1"/>
</dbReference>
<reference evidence="3 4" key="1">
    <citation type="submission" date="2019-10" db="EMBL/GenBank/DDBJ databases">
        <title>Rubrobacter sp nov SCSIO 52090 isolated from a deep-sea sediment in the South China Sea.</title>
        <authorList>
            <person name="Chen R.W."/>
        </authorList>
    </citation>
    <scope>NUCLEOTIDE SEQUENCE [LARGE SCALE GENOMIC DNA]</scope>
    <source>
        <strain evidence="3 4">SCSIO 52909</strain>
    </source>
</reference>
<dbReference type="AlphaFoldDB" id="A0A6G8Q4J0"/>
<evidence type="ECO:0000313" key="3">
    <source>
        <dbReference type="EMBL" id="QIN81385.1"/>
    </source>
</evidence>
<dbReference type="Proteomes" id="UP000501452">
    <property type="component" value="Chromosome"/>
</dbReference>
<evidence type="ECO:0000259" key="2">
    <source>
        <dbReference type="Pfam" id="PF13290"/>
    </source>
</evidence>
<proteinExistence type="predicted"/>
<organism evidence="3 4">
    <name type="scientific">Rubrobacter tropicus</name>
    <dbReference type="NCBI Taxonomy" id="2653851"/>
    <lineage>
        <taxon>Bacteria</taxon>
        <taxon>Bacillati</taxon>
        <taxon>Actinomycetota</taxon>
        <taxon>Rubrobacteria</taxon>
        <taxon>Rubrobacterales</taxon>
        <taxon>Rubrobacteraceae</taxon>
        <taxon>Rubrobacter</taxon>
    </lineage>
</organism>
<protein>
    <recommendedName>
        <fullName evidence="2">GH29D-like beta-sandwich domain-containing protein</fullName>
    </recommendedName>
</protein>
<dbReference type="KEGG" id="rub:GBA63_01150"/>
<dbReference type="RefSeq" id="WP_166172708.1">
    <property type="nucleotide sequence ID" value="NZ_CP045119.1"/>
</dbReference>
<accession>A0A6G8Q4J0</accession>
<sequence>MTIEGKGGRGGMLKGVIVAALLAAVLAAGVLAGSASAADQVQAGRTIEAFTGTDLVDLQGYPANADVTVEVIRSGVLVGRVGGTTDDTGFVEFNHAGGGQVPAGDCFQPNATPDIRAGDVIRTRTAGDPAGVFDSAVARDIGVNFATITTNTTNNTITISGHVRSRPDAVVVPGTDVLELRLNKANRNNNWDSNGRRDLRVDIGANVGANGLWTRVLRVSHDDALDWRANPGEVSLEWSTAAAGEEEAAPPAIFVADEGGGEAIVGCPPVAEYAVKGASHRVINKSFVDGTSDLVLTGTSFNAQAVTVRLNNRISADAVISTQPSGHQTWRAVFTNAQVSGLADGAITAGATYTVDRDVTGANVTPTNFAGTLLTLRKDTVAPAAKPVARPEPGVYNRPVSVFLKAPAGTKVRYTVGGGAPTINSQLYTGPIRVTGTQTIRAAAFDPAGNRGPVGFFRYRIR</sequence>
<feature type="domain" description="GH29D-like beta-sandwich" evidence="2">
    <location>
        <begin position="391"/>
        <end position="454"/>
    </location>
</feature>
<dbReference type="InterPro" id="IPR059177">
    <property type="entry name" value="GH29D-like_dom"/>
</dbReference>